<gene>
    <name evidence="1" type="ORF">EJF14_10554</name>
</gene>
<accession>A0ACD0WD51</accession>
<reference evidence="2" key="1">
    <citation type="journal article" date="2019" name="MBio">
        <title>Comparative genomics for the elucidation of multidrug resistance (MDR) in Candida lusitaniae.</title>
        <authorList>
            <person name="Kannan A."/>
            <person name="Asner S.A."/>
            <person name="Trachsel E."/>
            <person name="Kelly S."/>
            <person name="Parker J."/>
            <person name="Sanglard D."/>
        </authorList>
    </citation>
    <scope>NUCLEOTIDE SEQUENCE [LARGE SCALE GENOMIC DNA]</scope>
    <source>
        <strain evidence="2">P1</strain>
    </source>
</reference>
<sequence length="451" mass="51939">MSDDEENIKSLEDDNVEEALPDWGLVSGKSTWKHDEQLPKRSEKYFDHDGSETQSSDLNRARGQMYDALSCIRGHLVRQILVAVWIPQRKMALVPHAKGAFFKDMGTAHVFKRKTKLSGMWLTPIETVYLTERGSLITYLSNEDFTRFIEDDSLTFDYNSLRQLPMSYLYSLAFGGDPDLIDKYQVFALLKRLGYIVLEFQQYWPQLESWHDIHKEKTSLFSRAQSFFSSLGFYMRNSLSSTSFYSKHTHYFNYTKIFESLRLIPTYTAFETLESRPPIADPKYALHFNVWKPTPSFSKKHPPPPDFQIVIANVAKTPFPSLSAIQSLWNQLNFSFVPPQKPAPKAVPGKKKKPAPPTKKELQMQRRKAREEKLDPRIVQRNNYLKLRDAKLKNGSTGRCVVLATIDSGIITFNSLNETEFSLKSQHSLKDLNAITTKPSHGVVWNEPIKL</sequence>
<evidence type="ECO:0000313" key="2">
    <source>
        <dbReference type="Proteomes" id="UP000326582"/>
    </source>
</evidence>
<keyword evidence="1" id="KW-0540">Nuclease</keyword>
<dbReference type="EMBL" id="CP038484">
    <property type="protein sequence ID" value="QFZ25459.1"/>
    <property type="molecule type" value="Genomic_DNA"/>
</dbReference>
<evidence type="ECO:0000313" key="1">
    <source>
        <dbReference type="EMBL" id="QFZ25459.1"/>
    </source>
</evidence>
<keyword evidence="2" id="KW-1185">Reference proteome</keyword>
<dbReference type="Proteomes" id="UP000326582">
    <property type="component" value="Chromosome 1"/>
</dbReference>
<organism evidence="1 2">
    <name type="scientific">Clavispora lusitaniae</name>
    <name type="common">Candida lusitaniae</name>
    <dbReference type="NCBI Taxonomy" id="36911"/>
    <lineage>
        <taxon>Eukaryota</taxon>
        <taxon>Fungi</taxon>
        <taxon>Dikarya</taxon>
        <taxon>Ascomycota</taxon>
        <taxon>Saccharomycotina</taxon>
        <taxon>Pichiomycetes</taxon>
        <taxon>Metschnikowiaceae</taxon>
        <taxon>Clavispora</taxon>
    </lineage>
</organism>
<keyword evidence="1" id="KW-0255">Endonuclease</keyword>
<proteinExistence type="predicted"/>
<keyword evidence="1" id="KW-0378">Hydrolase</keyword>
<name>A0ACD0WD51_CLALS</name>
<protein>
    <submittedName>
        <fullName evidence="1">tRNA-splicing endonuclease subunit</fullName>
    </submittedName>
</protein>